<dbReference type="Gene3D" id="2.170.130.10">
    <property type="entry name" value="TonB-dependent receptor, plug domain"/>
    <property type="match status" value="1"/>
</dbReference>
<keyword evidence="3" id="KW-1185">Reference proteome</keyword>
<evidence type="ECO:0000313" key="3">
    <source>
        <dbReference type="Proteomes" id="UP000199580"/>
    </source>
</evidence>
<name>A0A1G8RK76_9FLAO</name>
<dbReference type="RefSeq" id="WP_091391407.1">
    <property type="nucleotide sequence ID" value="NZ_BKAI01000001.1"/>
</dbReference>
<dbReference type="InterPro" id="IPR037066">
    <property type="entry name" value="Plug_dom_sf"/>
</dbReference>
<accession>A0A1G8RK76</accession>
<evidence type="ECO:0000313" key="2">
    <source>
        <dbReference type="EMBL" id="SDJ17351.1"/>
    </source>
</evidence>
<feature type="signal peptide" evidence="1">
    <location>
        <begin position="1"/>
        <end position="19"/>
    </location>
</feature>
<proteinExistence type="predicted"/>
<dbReference type="OrthoDB" id="679547at2"/>
<evidence type="ECO:0000256" key="1">
    <source>
        <dbReference type="SAM" id="SignalP"/>
    </source>
</evidence>
<dbReference type="STRING" id="1128970.SAMN04487935_0160"/>
<dbReference type="Proteomes" id="UP000199580">
    <property type="component" value="Unassembled WGS sequence"/>
</dbReference>
<sequence>MKKYIFLLFSIVLNLGVQAQQTQILNSSDTAERIFIAANATSFISGETLYCKLFCINPVEYINSKISNIAYVELIGSNKKTVVRQKFYLQDGTADGSIFIPATFESGNYKLIAYTQWMLNESATNFYQMDITVINPFAVIKNPLNPASEKPASTAQVAVEKNAIQIKTDKKTYAAREKAIINITAPEGHFMASIRKIDGILQKKQTIASEFHNAISANNTATIKSGRPLPELRGELVTGHITSKNLDVKNKTVALTIREKSFEFKLVKTDAAGKFTFMLDHQPLNPEAVIQVFEDNRSDFTVVLDELQHPDLSQLNFPAGLNISASDKESIEQRSIAAQIENAYYNRKKDSLQAQIVTPTFYNSFEKEYILDDYTRFPTVRETITEILKEVDYSKNRKGYTVFLRNYTSEIDVYGPPLILIDGLPVQDLNELFDFPANDIKKVGIINNGYIYGPKTFSGVISFVTKNNDYEPKINAGYISKTTLLRPLRQKIYYNPDYSGDNKSIRIPDYRQQLLWIPDLKTEHQEETLSCYTSDVTGTFEITIEGITNGGEAYFATKTFEVK</sequence>
<protein>
    <recommendedName>
        <fullName evidence="4">TonB-dependent Receptor Plug Domain</fullName>
    </recommendedName>
</protein>
<dbReference type="EMBL" id="FNEZ01000001">
    <property type="protein sequence ID" value="SDJ17351.1"/>
    <property type="molecule type" value="Genomic_DNA"/>
</dbReference>
<dbReference type="AlphaFoldDB" id="A0A1G8RK76"/>
<feature type="chain" id="PRO_5011770179" description="TonB-dependent Receptor Plug Domain" evidence="1">
    <location>
        <begin position="20"/>
        <end position="563"/>
    </location>
</feature>
<reference evidence="2 3" key="1">
    <citation type="submission" date="2016-10" db="EMBL/GenBank/DDBJ databases">
        <authorList>
            <person name="de Groot N.N."/>
        </authorList>
    </citation>
    <scope>NUCLEOTIDE SEQUENCE [LARGE SCALE GENOMIC DNA]</scope>
    <source>
        <strain evidence="2 3">CGMCC 1.10076</strain>
    </source>
</reference>
<organism evidence="2 3">
    <name type="scientific">Flavobacterium noncentrifugens</name>
    <dbReference type="NCBI Taxonomy" id="1128970"/>
    <lineage>
        <taxon>Bacteria</taxon>
        <taxon>Pseudomonadati</taxon>
        <taxon>Bacteroidota</taxon>
        <taxon>Flavobacteriia</taxon>
        <taxon>Flavobacteriales</taxon>
        <taxon>Flavobacteriaceae</taxon>
        <taxon>Flavobacterium</taxon>
    </lineage>
</organism>
<evidence type="ECO:0008006" key="4">
    <source>
        <dbReference type="Google" id="ProtNLM"/>
    </source>
</evidence>
<gene>
    <name evidence="2" type="ORF">SAMN04487935_0160</name>
</gene>
<dbReference type="SUPFAM" id="SSF56935">
    <property type="entry name" value="Porins"/>
    <property type="match status" value="1"/>
</dbReference>
<keyword evidence="1" id="KW-0732">Signal</keyword>